<proteinExistence type="predicted"/>
<evidence type="ECO:0000313" key="5">
    <source>
        <dbReference type="EMBL" id="KAK1270535.1"/>
    </source>
</evidence>
<feature type="region of interest" description="Disordered" evidence="4">
    <location>
        <begin position="1"/>
        <end position="29"/>
    </location>
</feature>
<dbReference type="Pfam" id="PF05266">
    <property type="entry name" value="DUF724"/>
    <property type="match status" value="1"/>
</dbReference>
<evidence type="ECO:0000256" key="2">
    <source>
        <dbReference type="ARBA" id="ARBA00022604"/>
    </source>
</evidence>
<evidence type="ECO:0000256" key="3">
    <source>
        <dbReference type="SAM" id="Coils"/>
    </source>
</evidence>
<dbReference type="EMBL" id="JAUJYN010000005">
    <property type="protein sequence ID" value="KAK1270535.1"/>
    <property type="molecule type" value="Genomic_DNA"/>
</dbReference>
<dbReference type="AlphaFoldDB" id="A0AAV9B274"/>
<reference evidence="5" key="1">
    <citation type="journal article" date="2023" name="Nat. Commun.">
        <title>Diploid and tetraploid genomes of Acorus and the evolution of monocots.</title>
        <authorList>
            <person name="Ma L."/>
            <person name="Liu K.W."/>
            <person name="Li Z."/>
            <person name="Hsiao Y.Y."/>
            <person name="Qi Y."/>
            <person name="Fu T."/>
            <person name="Tang G.D."/>
            <person name="Zhang D."/>
            <person name="Sun W.H."/>
            <person name="Liu D.K."/>
            <person name="Li Y."/>
            <person name="Chen G.Z."/>
            <person name="Liu X.D."/>
            <person name="Liao X.Y."/>
            <person name="Jiang Y.T."/>
            <person name="Yu X."/>
            <person name="Hao Y."/>
            <person name="Huang J."/>
            <person name="Zhao X.W."/>
            <person name="Ke S."/>
            <person name="Chen Y.Y."/>
            <person name="Wu W.L."/>
            <person name="Hsu J.L."/>
            <person name="Lin Y.F."/>
            <person name="Huang M.D."/>
            <person name="Li C.Y."/>
            <person name="Huang L."/>
            <person name="Wang Z.W."/>
            <person name="Zhao X."/>
            <person name="Zhong W.Y."/>
            <person name="Peng D.H."/>
            <person name="Ahmad S."/>
            <person name="Lan S."/>
            <person name="Zhang J.S."/>
            <person name="Tsai W.C."/>
            <person name="Van de Peer Y."/>
            <person name="Liu Z.J."/>
        </authorList>
    </citation>
    <scope>NUCLEOTIDE SEQUENCE</scope>
    <source>
        <strain evidence="5">SCP</strain>
    </source>
</reference>
<comment type="caution">
    <text evidence="5">The sequence shown here is derived from an EMBL/GenBank/DDBJ whole genome shotgun (WGS) entry which is preliminary data.</text>
</comment>
<dbReference type="InterPro" id="IPR007930">
    <property type="entry name" value="DUF724"/>
</dbReference>
<feature type="coiled-coil region" evidence="3">
    <location>
        <begin position="413"/>
        <end position="447"/>
    </location>
</feature>
<keyword evidence="3" id="KW-0175">Coiled coil</keyword>
<evidence type="ECO:0000313" key="6">
    <source>
        <dbReference type="Proteomes" id="UP001179952"/>
    </source>
</evidence>
<keyword evidence="6" id="KW-1185">Reference proteome</keyword>
<name>A0AAV9B274_ACOGR</name>
<evidence type="ECO:0000256" key="4">
    <source>
        <dbReference type="SAM" id="MobiDB-lite"/>
    </source>
</evidence>
<reference evidence="5" key="2">
    <citation type="submission" date="2023-06" db="EMBL/GenBank/DDBJ databases">
        <authorList>
            <person name="Ma L."/>
            <person name="Liu K.-W."/>
            <person name="Li Z."/>
            <person name="Hsiao Y.-Y."/>
            <person name="Qi Y."/>
            <person name="Fu T."/>
            <person name="Tang G."/>
            <person name="Zhang D."/>
            <person name="Sun W.-H."/>
            <person name="Liu D.-K."/>
            <person name="Li Y."/>
            <person name="Chen G.-Z."/>
            <person name="Liu X.-D."/>
            <person name="Liao X.-Y."/>
            <person name="Jiang Y.-T."/>
            <person name="Yu X."/>
            <person name="Hao Y."/>
            <person name="Huang J."/>
            <person name="Zhao X.-W."/>
            <person name="Ke S."/>
            <person name="Chen Y.-Y."/>
            <person name="Wu W.-L."/>
            <person name="Hsu J.-L."/>
            <person name="Lin Y.-F."/>
            <person name="Huang M.-D."/>
            <person name="Li C.-Y."/>
            <person name="Huang L."/>
            <person name="Wang Z.-W."/>
            <person name="Zhao X."/>
            <person name="Zhong W.-Y."/>
            <person name="Peng D.-H."/>
            <person name="Ahmad S."/>
            <person name="Lan S."/>
            <person name="Zhang J.-S."/>
            <person name="Tsai W.-C."/>
            <person name="Van De Peer Y."/>
            <person name="Liu Z.-J."/>
        </authorList>
    </citation>
    <scope>NUCLEOTIDE SEQUENCE</scope>
    <source>
        <strain evidence="5">SCP</strain>
        <tissue evidence="5">Leaves</tissue>
    </source>
</reference>
<keyword evidence="1" id="KW-0813">Transport</keyword>
<gene>
    <name evidence="5" type="ORF">QJS04_geneDACA007555</name>
</gene>
<evidence type="ECO:0000256" key="1">
    <source>
        <dbReference type="ARBA" id="ARBA00022448"/>
    </source>
</evidence>
<protein>
    <submittedName>
        <fullName evidence="5">Uncharacterized protein</fullName>
    </submittedName>
</protein>
<sequence length="484" mass="50612">MTSFSFNTSSFTSTANANATSSSSSNPNFFPSSPISFTFGTSSSPISGSRPPLFGSLLSSSPSSTSPASPPFGVPSPAVPASPFTSPTAPFTVSSPFGAAPASSTFTGASFPASSIFGSSSATTTSSSPPSFILSGTASTPLFSKTPATSAPAWVFPITTSPLVTSPLFGSGSVASPVAASTRGGQVKAASPVAASLSSTVVTTSASAPTATTPPLPVFDVFPNFSLSTKSLSSTMASSSQPQLTTAAPSFAAEVVEGKPVLQGSQEPQALKDGGSVDEVETQEATEPKPTSGRCASMQAPKNKTEEDKTFKTAVDNSAQPVDHSRELLGIPQNPHFEPLNVFTEKARRNLMAGWDKTFVEVAEQIQSLTADGFFDSVGGLRKSLAELEGLMGYDVSRLWKRLDELENIMEKNKECLQGVSDLKNRVDDEEEEIKRLEAEISALRAKQVEEQACIDELMKKAKEKEEDLPIILESFQAMVLAPL</sequence>
<feature type="region of interest" description="Disordered" evidence="4">
    <location>
        <begin position="262"/>
        <end position="310"/>
    </location>
</feature>
<accession>A0AAV9B274</accession>
<keyword evidence="2" id="KW-0341">Growth regulation</keyword>
<dbReference type="Proteomes" id="UP001179952">
    <property type="component" value="Unassembled WGS sequence"/>
</dbReference>
<organism evidence="5 6">
    <name type="scientific">Acorus gramineus</name>
    <name type="common">Dwarf sweet flag</name>
    <dbReference type="NCBI Taxonomy" id="55184"/>
    <lineage>
        <taxon>Eukaryota</taxon>
        <taxon>Viridiplantae</taxon>
        <taxon>Streptophyta</taxon>
        <taxon>Embryophyta</taxon>
        <taxon>Tracheophyta</taxon>
        <taxon>Spermatophyta</taxon>
        <taxon>Magnoliopsida</taxon>
        <taxon>Liliopsida</taxon>
        <taxon>Acoraceae</taxon>
        <taxon>Acorus</taxon>
    </lineage>
</organism>